<protein>
    <submittedName>
        <fullName evidence="1">Uncharacterized protein</fullName>
    </submittedName>
</protein>
<gene>
    <name evidence="1" type="ORF">AG1IA_06205</name>
</gene>
<accession>L8WP59</accession>
<dbReference type="EMBL" id="AFRT01001632">
    <property type="protein sequence ID" value="ELU39760.1"/>
    <property type="molecule type" value="Genomic_DNA"/>
</dbReference>
<evidence type="ECO:0000313" key="2">
    <source>
        <dbReference type="Proteomes" id="UP000011668"/>
    </source>
</evidence>
<evidence type="ECO:0000313" key="1">
    <source>
        <dbReference type="EMBL" id="ELU39760.1"/>
    </source>
</evidence>
<comment type="caution">
    <text evidence="1">The sequence shown here is derived from an EMBL/GenBank/DDBJ whole genome shotgun (WGS) entry which is preliminary data.</text>
</comment>
<dbReference type="HOGENOM" id="CLU_3052017_0_0_1"/>
<dbReference type="AlphaFoldDB" id="L8WP59"/>
<organism evidence="1 2">
    <name type="scientific">Thanatephorus cucumeris (strain AG1-IA)</name>
    <name type="common">Rice sheath blight fungus</name>
    <name type="synonym">Rhizoctonia solani</name>
    <dbReference type="NCBI Taxonomy" id="983506"/>
    <lineage>
        <taxon>Eukaryota</taxon>
        <taxon>Fungi</taxon>
        <taxon>Dikarya</taxon>
        <taxon>Basidiomycota</taxon>
        <taxon>Agaricomycotina</taxon>
        <taxon>Agaricomycetes</taxon>
        <taxon>Cantharellales</taxon>
        <taxon>Ceratobasidiaceae</taxon>
        <taxon>Rhizoctonia</taxon>
        <taxon>Rhizoctonia solani AG-1</taxon>
    </lineage>
</organism>
<keyword evidence="2" id="KW-1185">Reference proteome</keyword>
<reference evidence="1 2" key="1">
    <citation type="journal article" date="2013" name="Nat. Commun.">
        <title>The evolution and pathogenic mechanisms of the rice sheath blight pathogen.</title>
        <authorList>
            <person name="Zheng A."/>
            <person name="Lin R."/>
            <person name="Xu L."/>
            <person name="Qin P."/>
            <person name="Tang C."/>
            <person name="Ai P."/>
            <person name="Zhang D."/>
            <person name="Liu Y."/>
            <person name="Sun Z."/>
            <person name="Feng H."/>
            <person name="Wang Y."/>
            <person name="Chen Y."/>
            <person name="Liang X."/>
            <person name="Fu R."/>
            <person name="Li Q."/>
            <person name="Zhang J."/>
            <person name="Yu X."/>
            <person name="Xie Z."/>
            <person name="Ding L."/>
            <person name="Guan P."/>
            <person name="Tang J."/>
            <person name="Liang Y."/>
            <person name="Wang S."/>
            <person name="Deng Q."/>
            <person name="Li S."/>
            <person name="Zhu J."/>
            <person name="Wang L."/>
            <person name="Liu H."/>
            <person name="Li P."/>
        </authorList>
    </citation>
    <scope>NUCLEOTIDE SEQUENCE [LARGE SCALE GENOMIC DNA]</scope>
    <source>
        <strain evidence="2">AG-1 IA</strain>
    </source>
</reference>
<sequence>MPMIGATTSQLKMFAGWQMNDNPWINKISTRPGEFLAARRQQYSNVPSQGSSAA</sequence>
<name>L8WP59_THACA</name>
<dbReference type="Proteomes" id="UP000011668">
    <property type="component" value="Unassembled WGS sequence"/>
</dbReference>
<proteinExistence type="predicted"/>